<keyword evidence="3" id="KW-1185">Reference proteome</keyword>
<feature type="region of interest" description="Disordered" evidence="1">
    <location>
        <begin position="177"/>
        <end position="215"/>
    </location>
</feature>
<dbReference type="Proteomes" id="UP000265618">
    <property type="component" value="Unassembled WGS sequence"/>
</dbReference>
<proteinExistence type="predicted"/>
<dbReference type="EMBL" id="BDIP01001384">
    <property type="protein sequence ID" value="GIQ84296.1"/>
    <property type="molecule type" value="Genomic_DNA"/>
</dbReference>
<dbReference type="AlphaFoldDB" id="A0A9K3GJA9"/>
<comment type="caution">
    <text evidence="2">The sequence shown here is derived from an EMBL/GenBank/DDBJ whole genome shotgun (WGS) entry which is preliminary data.</text>
</comment>
<evidence type="ECO:0000313" key="2">
    <source>
        <dbReference type="EMBL" id="GIQ84296.1"/>
    </source>
</evidence>
<reference evidence="2 3" key="1">
    <citation type="journal article" date="2018" name="PLoS ONE">
        <title>The draft genome of Kipferlia bialata reveals reductive genome evolution in fornicate parasites.</title>
        <authorList>
            <person name="Tanifuji G."/>
            <person name="Takabayashi S."/>
            <person name="Kume K."/>
            <person name="Takagi M."/>
            <person name="Nakayama T."/>
            <person name="Kamikawa R."/>
            <person name="Inagaki Y."/>
            <person name="Hashimoto T."/>
        </authorList>
    </citation>
    <scope>NUCLEOTIDE SEQUENCE [LARGE SCALE GENOMIC DNA]</scope>
    <source>
        <strain evidence="2">NY0173</strain>
    </source>
</reference>
<accession>A0A9K3GJA9</accession>
<evidence type="ECO:0000256" key="1">
    <source>
        <dbReference type="SAM" id="MobiDB-lite"/>
    </source>
</evidence>
<protein>
    <submittedName>
        <fullName evidence="2">Uncharacterized protein</fullName>
    </submittedName>
</protein>
<feature type="region of interest" description="Disordered" evidence="1">
    <location>
        <begin position="124"/>
        <end position="157"/>
    </location>
</feature>
<organism evidence="2 3">
    <name type="scientific">Kipferlia bialata</name>
    <dbReference type="NCBI Taxonomy" id="797122"/>
    <lineage>
        <taxon>Eukaryota</taxon>
        <taxon>Metamonada</taxon>
        <taxon>Carpediemonas-like organisms</taxon>
        <taxon>Kipferlia</taxon>
    </lineage>
</organism>
<feature type="compositionally biased region" description="Basic and acidic residues" evidence="1">
    <location>
        <begin position="184"/>
        <end position="200"/>
    </location>
</feature>
<sequence>MVYLKSKWVPNTVLLFSEVFEVASGWTKMGKYLTVNEWEEMWAPAKEELEHTFAFAYCKAKEEGIDLGPIPDDMSDKWRHACENGIDWNTYKPPPTEFDGMTEEELAEVFEEMTRDEGTRVKRAERGRRVGRTHAGGERSRGNGTGRRQRCVASSARVTPVTSAVHPVTRGVRKAMAHAAVGGGRDRERENGQVRRDRGVVSRRPPCPAFTLSDTESEEEVLEFGIDGQLLK</sequence>
<evidence type="ECO:0000313" key="3">
    <source>
        <dbReference type="Proteomes" id="UP000265618"/>
    </source>
</evidence>
<name>A0A9K3GJA9_9EUKA</name>
<gene>
    <name evidence="2" type="ORF">KIPB_005759</name>
</gene>